<dbReference type="EMBL" id="NRGR01000027">
    <property type="protein sequence ID" value="PCC38082.1"/>
    <property type="molecule type" value="Genomic_DNA"/>
</dbReference>
<dbReference type="Gene3D" id="3.40.630.30">
    <property type="match status" value="1"/>
</dbReference>
<keyword evidence="2" id="KW-0808">Transferase</keyword>
<dbReference type="InterPro" id="IPR000182">
    <property type="entry name" value="GNAT_dom"/>
</dbReference>
<dbReference type="PANTHER" id="PTHR43792">
    <property type="entry name" value="GNAT FAMILY, PUTATIVE (AFU_ORTHOLOGUE AFUA_3G00765)-RELATED-RELATED"/>
    <property type="match status" value="1"/>
</dbReference>
<dbReference type="InterPro" id="IPR051531">
    <property type="entry name" value="N-acetyltransferase"/>
</dbReference>
<comment type="caution">
    <text evidence="2">The sequence shown here is derived from an EMBL/GenBank/DDBJ whole genome shotgun (WGS) entry which is preliminary data.</text>
</comment>
<name>A0A2A3YE86_9MICO</name>
<evidence type="ECO:0000259" key="1">
    <source>
        <dbReference type="PROSITE" id="PS51186"/>
    </source>
</evidence>
<proteinExistence type="predicted"/>
<reference evidence="2 3" key="1">
    <citation type="journal article" date="2017" name="Elife">
        <title>Extensive horizontal gene transfer in cheese-associated bacteria.</title>
        <authorList>
            <person name="Bonham K.S."/>
            <person name="Wolfe B.E."/>
            <person name="Dutton R.J."/>
        </authorList>
    </citation>
    <scope>NUCLEOTIDE SEQUENCE [LARGE SCALE GENOMIC DNA]</scope>
    <source>
        <strain evidence="2 3">341_9</strain>
    </source>
</reference>
<dbReference type="SUPFAM" id="SSF55729">
    <property type="entry name" value="Acyl-CoA N-acyltransferases (Nat)"/>
    <property type="match status" value="1"/>
</dbReference>
<dbReference type="OrthoDB" id="4142102at2"/>
<organism evidence="2 3">
    <name type="scientific">Brachybacterium alimentarium</name>
    <dbReference type="NCBI Taxonomy" id="47845"/>
    <lineage>
        <taxon>Bacteria</taxon>
        <taxon>Bacillati</taxon>
        <taxon>Actinomycetota</taxon>
        <taxon>Actinomycetes</taxon>
        <taxon>Micrococcales</taxon>
        <taxon>Dermabacteraceae</taxon>
        <taxon>Brachybacterium</taxon>
    </lineage>
</organism>
<protein>
    <submittedName>
        <fullName evidence="2">GNAT family N-acetyltransferase</fullName>
    </submittedName>
</protein>
<evidence type="ECO:0000313" key="3">
    <source>
        <dbReference type="Proteomes" id="UP000218598"/>
    </source>
</evidence>
<accession>A0A2A3YE86</accession>
<keyword evidence="3" id="KW-1185">Reference proteome</keyword>
<feature type="domain" description="N-acetyltransferase" evidence="1">
    <location>
        <begin position="10"/>
        <end position="174"/>
    </location>
</feature>
<dbReference type="AlphaFoldDB" id="A0A2A3YE86"/>
<dbReference type="PROSITE" id="PS51186">
    <property type="entry name" value="GNAT"/>
    <property type="match status" value="1"/>
</dbReference>
<gene>
    <name evidence="2" type="ORF">CIK66_16140</name>
</gene>
<dbReference type="Proteomes" id="UP000218598">
    <property type="component" value="Unassembled WGS sequence"/>
</dbReference>
<dbReference type="PANTHER" id="PTHR43792:SF1">
    <property type="entry name" value="N-ACETYLTRANSFERASE DOMAIN-CONTAINING PROTEIN"/>
    <property type="match status" value="1"/>
</dbReference>
<sequence length="183" mass="20237">MESELVTDRLRLRPWLLADSGAVRTLWLERDPRVPARRRIDDAGRPTESEIGELIEAQLEESAASGLSVLAIERRVAPGFIGYCGLSIGDSTLNEPEIVFELARSVRGRGYATEAASAVLDTAWTTGRSRVWASVREWNAASFRVLSKLGFTEAARRDPDPDHGDTVWLTLDVSGQERGSRRS</sequence>
<dbReference type="Pfam" id="PF13302">
    <property type="entry name" value="Acetyltransf_3"/>
    <property type="match status" value="1"/>
</dbReference>
<evidence type="ECO:0000313" key="2">
    <source>
        <dbReference type="EMBL" id="PCC38082.1"/>
    </source>
</evidence>
<dbReference type="GO" id="GO:0016747">
    <property type="term" value="F:acyltransferase activity, transferring groups other than amino-acyl groups"/>
    <property type="evidence" value="ECO:0007669"/>
    <property type="project" value="InterPro"/>
</dbReference>
<dbReference type="InterPro" id="IPR016181">
    <property type="entry name" value="Acyl_CoA_acyltransferase"/>
</dbReference>